<gene>
    <name evidence="5" type="ORF">BBK15_01330</name>
</gene>
<dbReference type="SUPFAM" id="SSF56300">
    <property type="entry name" value="Metallo-dependent phosphatases"/>
    <property type="match status" value="1"/>
</dbReference>
<dbReference type="InterPro" id="IPR019079">
    <property type="entry name" value="Capsule_synth_CapA"/>
</dbReference>
<evidence type="ECO:0000256" key="2">
    <source>
        <dbReference type="SAM" id="MobiDB-lite"/>
    </source>
</evidence>
<keyword evidence="3" id="KW-0812">Transmembrane</keyword>
<name>A0A0C2ULC4_BIFAD</name>
<dbReference type="SMART" id="SM00854">
    <property type="entry name" value="PGA_cap"/>
    <property type="match status" value="1"/>
</dbReference>
<feature type="domain" description="Capsule synthesis protein CapA" evidence="4">
    <location>
        <begin position="104"/>
        <end position="363"/>
    </location>
</feature>
<dbReference type="Pfam" id="PF09587">
    <property type="entry name" value="PGA_cap"/>
    <property type="match status" value="1"/>
</dbReference>
<dbReference type="InterPro" id="IPR029052">
    <property type="entry name" value="Metallo-depent_PP-like"/>
</dbReference>
<dbReference type="InterPro" id="IPR052169">
    <property type="entry name" value="CW_Biosynth-Accessory"/>
</dbReference>
<dbReference type="EMBL" id="MAXD01000001">
    <property type="protein sequence ID" value="OFA36272.1"/>
    <property type="molecule type" value="Genomic_DNA"/>
</dbReference>
<evidence type="ECO:0000259" key="4">
    <source>
        <dbReference type="SMART" id="SM00854"/>
    </source>
</evidence>
<dbReference type="PANTHER" id="PTHR33393">
    <property type="entry name" value="POLYGLUTAMINE SYNTHESIS ACCESSORY PROTEIN RV0574C-RELATED"/>
    <property type="match status" value="1"/>
</dbReference>
<dbReference type="PANTHER" id="PTHR33393:SF13">
    <property type="entry name" value="PGA BIOSYNTHESIS PROTEIN CAPA"/>
    <property type="match status" value="1"/>
</dbReference>
<keyword evidence="3" id="KW-1133">Transmembrane helix</keyword>
<comment type="caution">
    <text evidence="5">The sequence shown here is derived from an EMBL/GenBank/DDBJ whole genome shotgun (WGS) entry which is preliminary data.</text>
</comment>
<dbReference type="Gene3D" id="3.60.21.10">
    <property type="match status" value="1"/>
</dbReference>
<dbReference type="RefSeq" id="WP_042989806.1">
    <property type="nucleotide sequence ID" value="NZ_CP123050.1"/>
</dbReference>
<organism evidence="5 6">
    <name type="scientific">Bifidobacterium adolescentis</name>
    <dbReference type="NCBI Taxonomy" id="1680"/>
    <lineage>
        <taxon>Bacteria</taxon>
        <taxon>Bacillati</taxon>
        <taxon>Actinomycetota</taxon>
        <taxon>Actinomycetes</taxon>
        <taxon>Bifidobacteriales</taxon>
        <taxon>Bifidobacteriaceae</taxon>
        <taxon>Bifidobacterium</taxon>
    </lineage>
</organism>
<protein>
    <submittedName>
        <fullName evidence="5">Metallophosphatase</fullName>
    </submittedName>
</protein>
<sequence>MWSMRRNRGSAMRYRDKAVHARNPEVLVAGRRRLAIVAAVVLVVLLAVGGWFLAQCLRSSQSQAGQGATTQMDVAKQKKHVVKKAEPKEHHGNSPDCPDTDCIAMMVNGDLLFHPGLWDNFAGPNTAATDGTAYDFTSLFEPMRKYIDASDIAVCEFETPIAPRGGPYTGYPVFNIPSEVADAAAKVGYRACTHASNHSWDQGADGITRLWNTLDQDGIAQTGSYKTEEDSTKPLVIDSPTGGGKLGLIAGTVSLNAQTPDYDWRVDRLRESGDPNHQADIDKAVAKAKEARKQGADVVAIAMHSVQEYLDYADSWQQSEAHELADTGAFDVIYGAGCHCAQPVENYNGTWIIYGLGNAVTVTSYIPGNEVNNQGVTARVQFAGKKGVAGSWRVNRIDWVPTANVRQGQYQWCPISDDHPDGACWNETEDANQRQRIWNVIYSMGADQNVVREWNITAEQAGSSGK</sequence>
<feature type="compositionally biased region" description="Basic and acidic residues" evidence="2">
    <location>
        <begin position="83"/>
        <end position="93"/>
    </location>
</feature>
<feature type="region of interest" description="Disordered" evidence="2">
    <location>
        <begin position="65"/>
        <end position="96"/>
    </location>
</feature>
<comment type="similarity">
    <text evidence="1">Belongs to the CapA family.</text>
</comment>
<dbReference type="AlphaFoldDB" id="A0A0C2ULC4"/>
<dbReference type="PATRIC" id="fig|1680.6.peg.210"/>
<evidence type="ECO:0000313" key="5">
    <source>
        <dbReference type="EMBL" id="OFA36272.1"/>
    </source>
</evidence>
<accession>A0A0C2ULC4</accession>
<dbReference type="Proteomes" id="UP000175684">
    <property type="component" value="Unassembled WGS sequence"/>
</dbReference>
<evidence type="ECO:0000256" key="1">
    <source>
        <dbReference type="ARBA" id="ARBA00005662"/>
    </source>
</evidence>
<keyword evidence="3" id="KW-0472">Membrane</keyword>
<evidence type="ECO:0000256" key="3">
    <source>
        <dbReference type="SAM" id="Phobius"/>
    </source>
</evidence>
<proteinExistence type="inferred from homology"/>
<reference evidence="5 6" key="1">
    <citation type="submission" date="2016-07" db="EMBL/GenBank/DDBJ databases">
        <title>Draft Genome Sequence of Bifidobacterium adolescentis strain Km 4.</title>
        <authorList>
            <person name="Danilenko V.N."/>
        </authorList>
    </citation>
    <scope>NUCLEOTIDE SEQUENCE [LARGE SCALE GENOMIC DNA]</scope>
    <source>
        <strain evidence="5 6">Km 4</strain>
    </source>
</reference>
<evidence type="ECO:0000313" key="6">
    <source>
        <dbReference type="Proteomes" id="UP000175684"/>
    </source>
</evidence>
<feature type="transmembrane region" description="Helical" evidence="3">
    <location>
        <begin position="34"/>
        <end position="54"/>
    </location>
</feature>